<dbReference type="Gene3D" id="3.30.70.1290">
    <property type="entry name" value="Transposase IS200-like"/>
    <property type="match status" value="1"/>
</dbReference>
<evidence type="ECO:0000313" key="2">
    <source>
        <dbReference type="EMBL" id="MRX46238.1"/>
    </source>
</evidence>
<keyword evidence="3" id="KW-1185">Reference proteome</keyword>
<sequence>MENLQINQYYHIYNHANGDDNLFREAKNYPFFLSKYHIHIDPIAETIAWCLMPNHFHLLVRIKDEEELERDFPKFRTLENLSSEEKQLQLSYLLSKQFANFFSSYTQSFNKVYQRRGSLFLKNFKRKEVEDQNYLFHLILYIHLNPIKHGFTNELTEWEWSSFHHLNSQQPKLSSELFGTTTDYLNHHQEKRDCFKEYLHIENQILTL</sequence>
<dbReference type="RefSeq" id="WP_154286354.1">
    <property type="nucleotide sequence ID" value="NZ_WKJI01000001.1"/>
</dbReference>
<name>A0A7K0FJZ9_9SPHI</name>
<accession>A0A7K0FJZ9</accession>
<gene>
    <name evidence="2" type="ORF">GJJ64_03460</name>
</gene>
<dbReference type="SUPFAM" id="SSF143422">
    <property type="entry name" value="Transposase IS200-like"/>
    <property type="match status" value="1"/>
</dbReference>
<dbReference type="InterPro" id="IPR002686">
    <property type="entry name" value="Transposase_17"/>
</dbReference>
<comment type="caution">
    <text evidence="2">The sequence shown here is derived from an EMBL/GenBank/DDBJ whole genome shotgun (WGS) entry which is preliminary data.</text>
</comment>
<dbReference type="PANTHER" id="PTHR34322">
    <property type="entry name" value="TRANSPOSASE, Y1_TNP DOMAIN-CONTAINING"/>
    <property type="match status" value="1"/>
</dbReference>
<dbReference type="GO" id="GO:0004803">
    <property type="term" value="F:transposase activity"/>
    <property type="evidence" value="ECO:0007669"/>
    <property type="project" value="InterPro"/>
</dbReference>
<dbReference type="PANTHER" id="PTHR34322:SF2">
    <property type="entry name" value="TRANSPOSASE IS200-LIKE DOMAIN-CONTAINING PROTEIN"/>
    <property type="match status" value="1"/>
</dbReference>
<organism evidence="2 3">
    <name type="scientific">Pedobacter puniceum</name>
    <dbReference type="NCBI Taxonomy" id="2666136"/>
    <lineage>
        <taxon>Bacteria</taxon>
        <taxon>Pseudomonadati</taxon>
        <taxon>Bacteroidota</taxon>
        <taxon>Sphingobacteriia</taxon>
        <taxon>Sphingobacteriales</taxon>
        <taxon>Sphingobacteriaceae</taxon>
        <taxon>Pedobacter</taxon>
    </lineage>
</organism>
<evidence type="ECO:0000313" key="3">
    <source>
        <dbReference type="Proteomes" id="UP000462931"/>
    </source>
</evidence>
<evidence type="ECO:0000259" key="1">
    <source>
        <dbReference type="SMART" id="SM01321"/>
    </source>
</evidence>
<reference evidence="2 3" key="1">
    <citation type="submission" date="2019-11" db="EMBL/GenBank/DDBJ databases">
        <authorList>
            <person name="Cheng Q."/>
            <person name="Yang Z."/>
        </authorList>
    </citation>
    <scope>NUCLEOTIDE SEQUENCE [LARGE SCALE GENOMIC DNA]</scope>
    <source>
        <strain evidence="2 3">HX-22-1</strain>
    </source>
</reference>
<dbReference type="EMBL" id="WKJI01000001">
    <property type="protein sequence ID" value="MRX46238.1"/>
    <property type="molecule type" value="Genomic_DNA"/>
</dbReference>
<dbReference type="InterPro" id="IPR036515">
    <property type="entry name" value="Transposase_17_sf"/>
</dbReference>
<dbReference type="Proteomes" id="UP000462931">
    <property type="component" value="Unassembled WGS sequence"/>
</dbReference>
<protein>
    <submittedName>
        <fullName evidence="2">Transposase</fullName>
    </submittedName>
</protein>
<dbReference type="AlphaFoldDB" id="A0A7K0FJZ9"/>
<dbReference type="GO" id="GO:0006313">
    <property type="term" value="P:DNA transposition"/>
    <property type="evidence" value="ECO:0007669"/>
    <property type="project" value="InterPro"/>
</dbReference>
<proteinExistence type="predicted"/>
<dbReference type="SMART" id="SM01321">
    <property type="entry name" value="Y1_Tnp"/>
    <property type="match status" value="1"/>
</dbReference>
<dbReference type="GO" id="GO:0003677">
    <property type="term" value="F:DNA binding"/>
    <property type="evidence" value="ECO:0007669"/>
    <property type="project" value="InterPro"/>
</dbReference>
<feature type="domain" description="Transposase IS200-like" evidence="1">
    <location>
        <begin position="5"/>
        <end position="145"/>
    </location>
</feature>